<dbReference type="PANTHER" id="PTHR23517:SF2">
    <property type="entry name" value="MULTIDRUG RESISTANCE PROTEIN MDTH"/>
    <property type="match status" value="1"/>
</dbReference>
<keyword evidence="4 7" id="KW-0812">Transmembrane</keyword>
<feature type="transmembrane region" description="Helical" evidence="7">
    <location>
        <begin position="326"/>
        <end position="345"/>
    </location>
</feature>
<evidence type="ECO:0000313" key="12">
    <source>
        <dbReference type="Proteomes" id="UP000235114"/>
    </source>
</evidence>
<dbReference type="AlphaFoldDB" id="A0A2N5GSN6"/>
<feature type="transmembrane region" description="Helical" evidence="7">
    <location>
        <begin position="357"/>
        <end position="376"/>
    </location>
</feature>
<comment type="subcellular location">
    <subcellularLocation>
        <location evidence="1">Cell membrane</location>
        <topology evidence="1">Multi-pass membrane protein</topology>
    </subcellularLocation>
</comment>
<dbReference type="EMBL" id="PGVD01000056">
    <property type="protein sequence ID" value="PLR92753.1"/>
    <property type="molecule type" value="Genomic_DNA"/>
</dbReference>
<feature type="domain" description="Major facilitator superfamily (MFS) profile" evidence="8">
    <location>
        <begin position="4"/>
        <end position="381"/>
    </location>
</feature>
<keyword evidence="3" id="KW-1003">Cell membrane</keyword>
<dbReference type="Gene3D" id="1.20.1250.20">
    <property type="entry name" value="MFS general substrate transporter like domains"/>
    <property type="match status" value="1"/>
</dbReference>
<evidence type="ECO:0000256" key="1">
    <source>
        <dbReference type="ARBA" id="ARBA00004651"/>
    </source>
</evidence>
<keyword evidence="5 7" id="KW-1133">Transmembrane helix</keyword>
<evidence type="ECO:0000259" key="8">
    <source>
        <dbReference type="PROSITE" id="PS50850"/>
    </source>
</evidence>
<dbReference type="InterPro" id="IPR036259">
    <property type="entry name" value="MFS_trans_sf"/>
</dbReference>
<proteinExistence type="predicted"/>
<evidence type="ECO:0000256" key="7">
    <source>
        <dbReference type="SAM" id="Phobius"/>
    </source>
</evidence>
<feature type="transmembrane region" description="Helical" evidence="7">
    <location>
        <begin position="130"/>
        <end position="154"/>
    </location>
</feature>
<feature type="transmembrane region" description="Helical" evidence="7">
    <location>
        <begin position="236"/>
        <end position="256"/>
    </location>
</feature>
<dbReference type="SUPFAM" id="SSF103473">
    <property type="entry name" value="MFS general substrate transporter"/>
    <property type="match status" value="1"/>
</dbReference>
<dbReference type="GO" id="GO:0022857">
    <property type="term" value="F:transmembrane transporter activity"/>
    <property type="evidence" value="ECO:0007669"/>
    <property type="project" value="InterPro"/>
</dbReference>
<dbReference type="InterPro" id="IPR011701">
    <property type="entry name" value="MFS"/>
</dbReference>
<evidence type="ECO:0000256" key="2">
    <source>
        <dbReference type="ARBA" id="ARBA00022448"/>
    </source>
</evidence>
<feature type="transmembrane region" description="Helical" evidence="7">
    <location>
        <begin position="202"/>
        <end position="224"/>
    </location>
</feature>
<dbReference type="Pfam" id="PF07690">
    <property type="entry name" value="MFS_1"/>
    <property type="match status" value="1"/>
</dbReference>
<feature type="transmembrane region" description="Helical" evidence="7">
    <location>
        <begin position="160"/>
        <end position="181"/>
    </location>
</feature>
<dbReference type="Proteomes" id="UP000235114">
    <property type="component" value="Unassembled WGS sequence"/>
</dbReference>
<dbReference type="PANTHER" id="PTHR23517">
    <property type="entry name" value="RESISTANCE PROTEIN MDTM, PUTATIVE-RELATED-RELATED"/>
    <property type="match status" value="1"/>
</dbReference>
<gene>
    <name evidence="9" type="ORF">CU635_00380</name>
    <name evidence="10" type="ORF">CVD25_18125</name>
</gene>
<evidence type="ECO:0000256" key="6">
    <source>
        <dbReference type="ARBA" id="ARBA00023136"/>
    </source>
</evidence>
<feature type="transmembrane region" description="Helical" evidence="7">
    <location>
        <begin position="268"/>
        <end position="285"/>
    </location>
</feature>
<evidence type="ECO:0000256" key="4">
    <source>
        <dbReference type="ARBA" id="ARBA00022692"/>
    </source>
</evidence>
<dbReference type="Proteomes" id="UP000234951">
    <property type="component" value="Unassembled WGS sequence"/>
</dbReference>
<dbReference type="GO" id="GO:0005886">
    <property type="term" value="C:plasma membrane"/>
    <property type="evidence" value="ECO:0007669"/>
    <property type="project" value="UniProtKB-SubCell"/>
</dbReference>
<feature type="transmembrane region" description="Helical" evidence="7">
    <location>
        <begin position="291"/>
        <end position="314"/>
    </location>
</feature>
<feature type="transmembrane region" description="Helical" evidence="7">
    <location>
        <begin position="7"/>
        <end position="32"/>
    </location>
</feature>
<evidence type="ECO:0000313" key="11">
    <source>
        <dbReference type="Proteomes" id="UP000234951"/>
    </source>
</evidence>
<dbReference type="InterPro" id="IPR020846">
    <property type="entry name" value="MFS_dom"/>
</dbReference>
<dbReference type="EMBL" id="PGVA01000001">
    <property type="protein sequence ID" value="PLR86786.1"/>
    <property type="molecule type" value="Genomic_DNA"/>
</dbReference>
<dbReference type="CDD" id="cd17329">
    <property type="entry name" value="MFS_MdtH_MDR_like"/>
    <property type="match status" value="1"/>
</dbReference>
<feature type="transmembrane region" description="Helical" evidence="7">
    <location>
        <begin position="92"/>
        <end position="109"/>
    </location>
</feature>
<dbReference type="OrthoDB" id="2621564at2"/>
<evidence type="ECO:0000313" key="9">
    <source>
        <dbReference type="EMBL" id="PLR86786.1"/>
    </source>
</evidence>
<organism evidence="9 11">
    <name type="scientific">Bacillus canaveralius</name>
    <dbReference type="NCBI Taxonomy" id="1403243"/>
    <lineage>
        <taxon>Bacteria</taxon>
        <taxon>Bacillati</taxon>
        <taxon>Bacillota</taxon>
        <taxon>Bacilli</taxon>
        <taxon>Bacillales</taxon>
        <taxon>Bacillaceae</taxon>
        <taxon>Bacillus</taxon>
    </lineage>
</organism>
<name>A0A2N5GSN6_9BACI</name>
<dbReference type="PROSITE" id="PS50850">
    <property type="entry name" value="MFS"/>
    <property type="match status" value="1"/>
</dbReference>
<keyword evidence="2" id="KW-0813">Transport</keyword>
<evidence type="ECO:0000256" key="3">
    <source>
        <dbReference type="ARBA" id="ARBA00022475"/>
    </source>
</evidence>
<evidence type="ECO:0000313" key="10">
    <source>
        <dbReference type="EMBL" id="PLR92753.1"/>
    </source>
</evidence>
<sequence length="393" mass="43534">MHKDLKVILLSAFLMNIAGFAVMSFLAIHLSLNLHYSALETGTILSLLTIVSRGVPVVAGGLGDRFGYKQMMVSGLLIRGTGLLMLGTSQSFYVLIVAAVLIGLGSASYEPSAMAFFSSESNESIRRKAFSYLNICLNAGAIIGPLLGSFLLLFNPSYPFIFSGFIFYILSLFQSVKINANSITQKQQSFLKGMLDIKKNKLFLYYCFAMTFFWFMFAQLTVSIPLHMYNISHSEQMVSLVITVNAITGLIFMVLFRRFYEKFNSLKLIKAGFLIMLLALAAISLNASPYWLLACILFFTIGETLVLPSSDLAVSNFTRSKFHATYFGFFEISFALGATGGNYFGAYFTNSLQDRNWPWLVLAAAGAIGFGLLSHLTKQIRSKVIMNQESVSH</sequence>
<keyword evidence="6 7" id="KW-0472">Membrane</keyword>
<accession>A0A2N5GSN6</accession>
<keyword evidence="12" id="KW-1185">Reference proteome</keyword>
<dbReference type="RefSeq" id="WP_101575196.1">
    <property type="nucleotide sequence ID" value="NZ_PGVA01000001.1"/>
</dbReference>
<protein>
    <submittedName>
        <fullName evidence="9">MFS transporter</fullName>
    </submittedName>
</protein>
<reference evidence="10 12" key="2">
    <citation type="submission" date="2017-12" db="EMBL/GenBank/DDBJ databases">
        <title>Comparative Functional Genomics of Dry Heat Resistant strains isolated from the Viking Spacecraft.</title>
        <authorList>
            <person name="Seuylemezian A."/>
            <person name="Cooper K."/>
            <person name="Vaishampayan P."/>
        </authorList>
    </citation>
    <scope>NUCLEOTIDE SEQUENCE [LARGE SCALE GENOMIC DNA]</scope>
    <source>
        <strain evidence="10 12">ATCC 29669</strain>
    </source>
</reference>
<evidence type="ECO:0000256" key="5">
    <source>
        <dbReference type="ARBA" id="ARBA00022989"/>
    </source>
</evidence>
<reference evidence="9 11" key="1">
    <citation type="submission" date="2017-11" db="EMBL/GenBank/DDBJ databases">
        <title>Comparitive Functional Genomics of Dry Heat Resistant strains isolated from the Viking Spacecraft.</title>
        <authorList>
            <person name="Seuylemezian A."/>
            <person name="Cooper K."/>
            <person name="Vaishampayan P."/>
        </authorList>
    </citation>
    <scope>NUCLEOTIDE SEQUENCE [LARGE SCALE GENOMIC DNA]</scope>
    <source>
        <strain evidence="9 11">M4.6</strain>
    </source>
</reference>
<comment type="caution">
    <text evidence="9">The sequence shown here is derived from an EMBL/GenBank/DDBJ whole genome shotgun (WGS) entry which is preliminary data.</text>
</comment>
<dbReference type="InterPro" id="IPR050171">
    <property type="entry name" value="MFS_Transporters"/>
</dbReference>